<evidence type="ECO:0000256" key="6">
    <source>
        <dbReference type="SAM" id="Phobius"/>
    </source>
</evidence>
<evidence type="ECO:0000256" key="1">
    <source>
        <dbReference type="ARBA" id="ARBA00004141"/>
    </source>
</evidence>
<keyword evidence="4 6" id="KW-1133">Transmembrane helix</keyword>
<evidence type="ECO:0000256" key="2">
    <source>
        <dbReference type="ARBA" id="ARBA00009142"/>
    </source>
</evidence>
<keyword evidence="5 6" id="KW-0472">Membrane</keyword>
<comment type="similarity">
    <text evidence="2">Belongs to the 4-toluene sulfonate uptake permease (TSUP) (TC 2.A.102) family.</text>
</comment>
<dbReference type="PANTHER" id="PTHR14255:SF1">
    <property type="entry name" value="SULFITE EXPORTER TAUE_SAFE FAMILY PROTEIN 3"/>
    <property type="match status" value="1"/>
</dbReference>
<dbReference type="GO" id="GO:0031464">
    <property type="term" value="C:Cul4A-RING E3 ubiquitin ligase complex"/>
    <property type="evidence" value="ECO:0007669"/>
    <property type="project" value="TreeGrafter"/>
</dbReference>
<sequence>MKFGWKIVVGSIIGFFGAAFGSVGGVGGGGSSSRCSRSSSGMIMGAAGSTVYYNLKLRHPTLDMPIIDYDLALLVQPMLMLGISIGVAFNVLFADWMVTVLLIILFLGTSSKAFMKGVDTWKKETLAKKEAARRSESNDRVQSNPYWSRKCSEGSKTPDSEVSIFENVCWKELGLLMLVWVAFLVLQIIKNNTSNCSISYWTLNMLQIPVAVGVTGYEAFSLFTGRRVIASKGDEGANFRVFQLFLYCFFGVLAGVVGGLLGLGGGFILGPLFLELGIPPQVSSATATFAMTFSASMSVVEYYLLKRFPVPYGNRSFRFVLSFTQNLSKGTYPVPSLTLLNWFLYALKSIPFSLSDSREHYLAFWVAALFFVAVATVAAFIGQHAVRKLINILGRASLIIFILSFTIFVSAISLGGVGISNMIQKISHHEYMGFENLCKYQP</sequence>
<dbReference type="PANTHER" id="PTHR14255">
    <property type="entry name" value="CEREBLON"/>
    <property type="match status" value="1"/>
</dbReference>
<feature type="transmembrane region" description="Helical" evidence="6">
    <location>
        <begin position="285"/>
        <end position="305"/>
    </location>
</feature>
<feature type="transmembrane region" description="Helical" evidence="6">
    <location>
        <begin position="398"/>
        <end position="419"/>
    </location>
</feature>
<evidence type="ECO:0000256" key="5">
    <source>
        <dbReference type="ARBA" id="ARBA00023136"/>
    </source>
</evidence>
<evidence type="ECO:0000256" key="3">
    <source>
        <dbReference type="ARBA" id="ARBA00022692"/>
    </source>
</evidence>
<evidence type="ECO:0000313" key="7">
    <source>
        <dbReference type="EMBL" id="CAD1843366.1"/>
    </source>
</evidence>
<gene>
    <name evidence="7" type="ORF">CB5_LOCUS26577</name>
</gene>
<reference evidence="7" key="1">
    <citation type="submission" date="2020-07" db="EMBL/GenBank/DDBJ databases">
        <authorList>
            <person name="Lin J."/>
        </authorList>
    </citation>
    <scope>NUCLEOTIDE SEQUENCE</scope>
</reference>
<evidence type="ECO:0008006" key="8">
    <source>
        <dbReference type="Google" id="ProtNLM"/>
    </source>
</evidence>
<organism evidence="7">
    <name type="scientific">Ananas comosus var. bracteatus</name>
    <name type="common">red pineapple</name>
    <dbReference type="NCBI Taxonomy" id="296719"/>
    <lineage>
        <taxon>Eukaryota</taxon>
        <taxon>Viridiplantae</taxon>
        <taxon>Streptophyta</taxon>
        <taxon>Embryophyta</taxon>
        <taxon>Tracheophyta</taxon>
        <taxon>Spermatophyta</taxon>
        <taxon>Magnoliopsida</taxon>
        <taxon>Liliopsida</taxon>
        <taxon>Poales</taxon>
        <taxon>Bromeliaceae</taxon>
        <taxon>Bromelioideae</taxon>
        <taxon>Ananas</taxon>
    </lineage>
</organism>
<dbReference type="EMBL" id="LR862136">
    <property type="protein sequence ID" value="CAD1843366.1"/>
    <property type="molecule type" value="Genomic_DNA"/>
</dbReference>
<feature type="transmembrane region" description="Helical" evidence="6">
    <location>
        <begin position="7"/>
        <end position="26"/>
    </location>
</feature>
<feature type="transmembrane region" description="Helical" evidence="6">
    <location>
        <begin position="364"/>
        <end position="386"/>
    </location>
</feature>
<dbReference type="GO" id="GO:0016567">
    <property type="term" value="P:protein ubiquitination"/>
    <property type="evidence" value="ECO:0007669"/>
    <property type="project" value="TreeGrafter"/>
</dbReference>
<keyword evidence="3 6" id="KW-0812">Transmembrane</keyword>
<accession>A0A6V7QKM0</accession>
<dbReference type="AlphaFoldDB" id="A0A6V7QKM0"/>
<feature type="transmembrane region" description="Helical" evidence="6">
    <location>
        <begin position="173"/>
        <end position="189"/>
    </location>
</feature>
<evidence type="ECO:0000256" key="4">
    <source>
        <dbReference type="ARBA" id="ARBA00022989"/>
    </source>
</evidence>
<dbReference type="InterPro" id="IPR002781">
    <property type="entry name" value="TM_pro_TauE-like"/>
</dbReference>
<dbReference type="Pfam" id="PF01925">
    <property type="entry name" value="TauE"/>
    <property type="match status" value="1"/>
</dbReference>
<feature type="transmembrane region" description="Helical" evidence="6">
    <location>
        <begin position="244"/>
        <end position="273"/>
    </location>
</feature>
<feature type="transmembrane region" description="Helical" evidence="6">
    <location>
        <begin position="201"/>
        <end position="223"/>
    </location>
</feature>
<comment type="subcellular location">
    <subcellularLocation>
        <location evidence="1">Membrane</location>
        <topology evidence="1">Multi-pass membrane protein</topology>
    </subcellularLocation>
</comment>
<protein>
    <recommendedName>
        <fullName evidence="8">Sulfite exporter TauE/SafE family protein 3-like</fullName>
    </recommendedName>
</protein>
<proteinExistence type="inferred from homology"/>
<feature type="transmembrane region" description="Helical" evidence="6">
    <location>
        <begin position="96"/>
        <end position="115"/>
    </location>
</feature>
<name>A0A6V7QKM0_ANACO</name>
<dbReference type="GO" id="GO:0016020">
    <property type="term" value="C:membrane"/>
    <property type="evidence" value="ECO:0007669"/>
    <property type="project" value="UniProtKB-SubCell"/>
</dbReference>